<accession>A0A5N5HHZ0</accession>
<comment type="caution">
    <text evidence="1">The sequence shown here is derived from an EMBL/GenBank/DDBJ whole genome shotgun (WGS) entry which is preliminary data.</text>
</comment>
<evidence type="ECO:0000313" key="2">
    <source>
        <dbReference type="Proteomes" id="UP000327157"/>
    </source>
</evidence>
<protein>
    <submittedName>
        <fullName evidence="1">Uncharacterized protein</fullName>
    </submittedName>
</protein>
<name>A0A5N5HHZ0_9ROSA</name>
<gene>
    <name evidence="1" type="ORF">D8674_017883</name>
</gene>
<proteinExistence type="predicted"/>
<dbReference type="EMBL" id="SMOL01000160">
    <property type="protein sequence ID" value="KAB2626223.1"/>
    <property type="molecule type" value="Genomic_DNA"/>
</dbReference>
<reference evidence="1 2" key="3">
    <citation type="submission" date="2019-11" db="EMBL/GenBank/DDBJ databases">
        <title>A de novo genome assembly of a pear dwarfing rootstock.</title>
        <authorList>
            <person name="Wang F."/>
            <person name="Wang J."/>
            <person name="Li S."/>
            <person name="Zhang Y."/>
            <person name="Fang M."/>
            <person name="Ma L."/>
            <person name="Zhao Y."/>
            <person name="Jiang S."/>
        </authorList>
    </citation>
    <scope>NUCLEOTIDE SEQUENCE [LARGE SCALE GENOMIC DNA]</scope>
    <source>
        <strain evidence="1">S2</strain>
        <tissue evidence="1">Leaf</tissue>
    </source>
</reference>
<reference evidence="1 2" key="1">
    <citation type="submission" date="2019-09" db="EMBL/GenBank/DDBJ databases">
        <authorList>
            <person name="Ou C."/>
        </authorList>
    </citation>
    <scope>NUCLEOTIDE SEQUENCE [LARGE SCALE GENOMIC DNA]</scope>
    <source>
        <strain evidence="1">S2</strain>
        <tissue evidence="1">Leaf</tissue>
    </source>
</reference>
<dbReference type="Proteomes" id="UP000327157">
    <property type="component" value="Chromosome 16"/>
</dbReference>
<keyword evidence="2" id="KW-1185">Reference proteome</keyword>
<evidence type="ECO:0000313" key="1">
    <source>
        <dbReference type="EMBL" id="KAB2626223.1"/>
    </source>
</evidence>
<dbReference type="AlphaFoldDB" id="A0A5N5HHZ0"/>
<organism evidence="1 2">
    <name type="scientific">Pyrus ussuriensis x Pyrus communis</name>
    <dbReference type="NCBI Taxonomy" id="2448454"/>
    <lineage>
        <taxon>Eukaryota</taxon>
        <taxon>Viridiplantae</taxon>
        <taxon>Streptophyta</taxon>
        <taxon>Embryophyta</taxon>
        <taxon>Tracheophyta</taxon>
        <taxon>Spermatophyta</taxon>
        <taxon>Magnoliopsida</taxon>
        <taxon>eudicotyledons</taxon>
        <taxon>Gunneridae</taxon>
        <taxon>Pentapetalae</taxon>
        <taxon>rosids</taxon>
        <taxon>fabids</taxon>
        <taxon>Rosales</taxon>
        <taxon>Rosaceae</taxon>
        <taxon>Amygdaloideae</taxon>
        <taxon>Maleae</taxon>
        <taxon>Pyrus</taxon>
    </lineage>
</organism>
<reference evidence="2" key="2">
    <citation type="submission" date="2019-10" db="EMBL/GenBank/DDBJ databases">
        <title>A de novo genome assembly of a pear dwarfing rootstock.</title>
        <authorList>
            <person name="Wang F."/>
            <person name="Wang J."/>
            <person name="Li S."/>
            <person name="Zhang Y."/>
            <person name="Fang M."/>
            <person name="Ma L."/>
            <person name="Zhao Y."/>
            <person name="Jiang S."/>
        </authorList>
    </citation>
    <scope>NUCLEOTIDE SEQUENCE [LARGE SCALE GENOMIC DNA]</scope>
</reference>
<sequence>MSKLVFSVPVEDLNVSNLVLHNTLLATFSEGEVPHPAVVILLARLLRLPLLSLKWFVPVAAERLFPLSLVEPYVNPELIESSGRQGQKVHWTRDELAWPVEFWNLSLTVRFPPIS</sequence>